<protein>
    <submittedName>
        <fullName evidence="2">Uncharacterized protein</fullName>
    </submittedName>
</protein>
<dbReference type="GO" id="GO:0015939">
    <property type="term" value="P:pantothenate metabolic process"/>
    <property type="evidence" value="ECO:0007669"/>
    <property type="project" value="TreeGrafter"/>
</dbReference>
<dbReference type="Gene3D" id="3.60.110.10">
    <property type="entry name" value="Carbon-nitrogen hydrolase"/>
    <property type="match status" value="1"/>
</dbReference>
<dbReference type="InterPro" id="IPR003010">
    <property type="entry name" value="C-N_Hydrolase"/>
</dbReference>
<dbReference type="PANTHER" id="PTHR10609:SF27">
    <property type="entry name" value="CN HYDROLASE DOMAIN-CONTAINING PROTEIN-RELATED"/>
    <property type="match status" value="1"/>
</dbReference>
<dbReference type="AlphaFoldDB" id="A0A8V5FRP7"/>
<reference evidence="2" key="1">
    <citation type="submission" date="2020-03" db="EMBL/GenBank/DDBJ databases">
        <title>Melopsittacus undulatus (budgerigar) genome, bMelUnd1, maternal haplotype with Z.</title>
        <authorList>
            <person name="Gedman G."/>
            <person name="Mountcastle J."/>
            <person name="Haase B."/>
            <person name="Formenti G."/>
            <person name="Wright T."/>
            <person name="Apodaca J."/>
            <person name="Pelan S."/>
            <person name="Chow W."/>
            <person name="Rhie A."/>
            <person name="Howe K."/>
            <person name="Fedrigo O."/>
            <person name="Jarvis E.D."/>
        </authorList>
    </citation>
    <scope>NUCLEOTIDE SEQUENCE [LARGE SCALE GENOMIC DNA]</scope>
</reference>
<evidence type="ECO:0000313" key="3">
    <source>
        <dbReference type="Proteomes" id="UP000694405"/>
    </source>
</evidence>
<proteinExistence type="inferred from homology"/>
<comment type="similarity">
    <text evidence="1">Belongs to the carbon-nitrogen hydrolase superfamily. BTD/VNN family.</text>
</comment>
<dbReference type="PANTHER" id="PTHR10609">
    <property type="entry name" value="BIOTINIDASE-RELATED"/>
    <property type="match status" value="1"/>
</dbReference>
<dbReference type="InterPro" id="IPR040154">
    <property type="entry name" value="Biotinidase/VNN"/>
</dbReference>
<organism evidence="2 3">
    <name type="scientific">Melopsittacus undulatus</name>
    <name type="common">Budgerigar</name>
    <name type="synonym">Psittacus undulatus</name>
    <dbReference type="NCBI Taxonomy" id="13146"/>
    <lineage>
        <taxon>Eukaryota</taxon>
        <taxon>Metazoa</taxon>
        <taxon>Chordata</taxon>
        <taxon>Craniata</taxon>
        <taxon>Vertebrata</taxon>
        <taxon>Euteleostomi</taxon>
        <taxon>Archelosauria</taxon>
        <taxon>Archosauria</taxon>
        <taxon>Dinosauria</taxon>
        <taxon>Saurischia</taxon>
        <taxon>Theropoda</taxon>
        <taxon>Coelurosauria</taxon>
        <taxon>Aves</taxon>
        <taxon>Neognathae</taxon>
        <taxon>Neoaves</taxon>
        <taxon>Telluraves</taxon>
        <taxon>Australaves</taxon>
        <taxon>Psittaciformes</taxon>
        <taxon>Psittaculidae</taxon>
        <taxon>Melopsittacus</taxon>
    </lineage>
</organism>
<dbReference type="PROSITE" id="PS50263">
    <property type="entry name" value="CN_HYDROLASE"/>
    <property type="match status" value="1"/>
</dbReference>
<dbReference type="Ensembl" id="ENSMUNT00000030096.1">
    <property type="protein sequence ID" value="ENSMUNP00000031543.1"/>
    <property type="gene ID" value="ENSMUNG00000019578.1"/>
</dbReference>
<dbReference type="GO" id="GO:0017159">
    <property type="term" value="F:pantetheine hydrolase activity"/>
    <property type="evidence" value="ECO:0007669"/>
    <property type="project" value="TreeGrafter"/>
</dbReference>
<keyword evidence="3" id="KW-1185">Reference proteome</keyword>
<evidence type="ECO:0000256" key="1">
    <source>
        <dbReference type="ARBA" id="ARBA00008225"/>
    </source>
</evidence>
<reference evidence="2" key="3">
    <citation type="submission" date="2025-09" db="UniProtKB">
        <authorList>
            <consortium name="Ensembl"/>
        </authorList>
    </citation>
    <scope>IDENTIFICATION</scope>
</reference>
<sequence>MDKTLTVLEVAIKEASRQVIMTQYRHWKKIYPYLEDIPDTQVGWIPCADPGRIAYSPVLERLSCLVRNNCVYVIVNMGDKKLRNSSDPRCPSDGHYQHNTNIVFENCCGLDRQISGRHHSVPN</sequence>
<dbReference type="InterPro" id="IPR036526">
    <property type="entry name" value="C-N_Hydrolase_sf"/>
</dbReference>
<accession>A0A8V5FRP7</accession>
<name>A0A8V5FRP7_MELUD</name>
<reference evidence="2" key="2">
    <citation type="submission" date="2025-08" db="UniProtKB">
        <authorList>
            <consortium name="Ensembl"/>
        </authorList>
    </citation>
    <scope>IDENTIFICATION</scope>
</reference>
<evidence type="ECO:0000313" key="2">
    <source>
        <dbReference type="Ensembl" id="ENSMUNP00000031543.1"/>
    </source>
</evidence>
<dbReference type="Proteomes" id="UP000694405">
    <property type="component" value="Chromosome 3"/>
</dbReference>